<name>A0A2I1IHQ0_9MICO</name>
<comment type="pathway">
    <text evidence="3">Metabolic intermediate metabolism; (R)-mevalonate degradation; (S)-3-hydroxy-3-methylglutaryl-CoA from (R)-mevalonate: step 1/1.</text>
</comment>
<dbReference type="InterPro" id="IPR009023">
    <property type="entry name" value="HMG_CoA_Rdtase_NAD(P)-bd_sf"/>
</dbReference>
<reference evidence="4 5" key="1">
    <citation type="submission" date="2017-12" db="EMBL/GenBank/DDBJ databases">
        <title>Phylogenetic diversity of female urinary microbiome.</title>
        <authorList>
            <person name="Thomas-White K."/>
            <person name="Wolfe A.J."/>
        </authorList>
    </citation>
    <scope>NUCLEOTIDE SEQUENCE [LARGE SCALE GENOMIC DNA]</scope>
    <source>
        <strain evidence="4 5">UMB0426</strain>
    </source>
</reference>
<dbReference type="UniPathway" id="UPA00257">
    <property type="reaction ID" value="UER00367"/>
</dbReference>
<dbReference type="InterPro" id="IPR023076">
    <property type="entry name" value="HMG_CoA_Rdtase_CS"/>
</dbReference>
<dbReference type="PROSITE" id="PS00318">
    <property type="entry name" value="HMG_COA_REDUCTASE_2"/>
    <property type="match status" value="1"/>
</dbReference>
<dbReference type="PROSITE" id="PS50065">
    <property type="entry name" value="HMG_COA_REDUCTASE_4"/>
    <property type="match status" value="1"/>
</dbReference>
<dbReference type="SUPFAM" id="SSF55035">
    <property type="entry name" value="NAD-binding domain of HMG-CoA reductase"/>
    <property type="match status" value="1"/>
</dbReference>
<evidence type="ECO:0000313" key="4">
    <source>
        <dbReference type="EMBL" id="PKY70648.1"/>
    </source>
</evidence>
<comment type="similarity">
    <text evidence="1 3">Belongs to the HMG-CoA reductase family.</text>
</comment>
<dbReference type="CDD" id="cd00644">
    <property type="entry name" value="HMG-CoA_reductase_classII"/>
    <property type="match status" value="1"/>
</dbReference>
<dbReference type="PANTHER" id="PTHR10572:SF24">
    <property type="entry name" value="3-HYDROXY-3-METHYLGLUTARYL-COENZYME A REDUCTASE"/>
    <property type="match status" value="1"/>
</dbReference>
<evidence type="ECO:0000256" key="3">
    <source>
        <dbReference type="RuleBase" id="RU361219"/>
    </source>
</evidence>
<dbReference type="SUPFAM" id="SSF56542">
    <property type="entry name" value="Substrate-binding domain of HMG-CoA reductase"/>
    <property type="match status" value="1"/>
</dbReference>
<dbReference type="Gene3D" id="3.90.770.10">
    <property type="entry name" value="3-hydroxy-3-methylglutaryl-coenzyme A Reductase, Chain A, domain 2"/>
    <property type="match status" value="2"/>
</dbReference>
<dbReference type="NCBIfam" id="TIGR00532">
    <property type="entry name" value="HMG_CoA_R_NAD"/>
    <property type="match status" value="1"/>
</dbReference>
<dbReference type="PROSITE" id="PS00066">
    <property type="entry name" value="HMG_COA_REDUCTASE_1"/>
    <property type="match status" value="1"/>
</dbReference>
<dbReference type="Pfam" id="PF00368">
    <property type="entry name" value="HMG-CoA_red"/>
    <property type="match status" value="1"/>
</dbReference>
<protein>
    <recommendedName>
        <fullName evidence="3">3-hydroxy-3-methylglutaryl coenzyme A reductase</fullName>
        <shortName evidence="3">HMG-CoA reductase</shortName>
        <ecNumber evidence="3">1.1.1.88</ecNumber>
    </recommendedName>
</protein>
<dbReference type="PANTHER" id="PTHR10572">
    <property type="entry name" value="3-HYDROXY-3-METHYLGLUTARYL-COENZYME A REDUCTASE"/>
    <property type="match status" value="1"/>
</dbReference>
<dbReference type="AlphaFoldDB" id="A0A2I1IHQ0"/>
<evidence type="ECO:0000256" key="2">
    <source>
        <dbReference type="ARBA" id="ARBA00023002"/>
    </source>
</evidence>
<dbReference type="EC" id="1.1.1.88" evidence="3"/>
<evidence type="ECO:0000313" key="5">
    <source>
        <dbReference type="Proteomes" id="UP000242755"/>
    </source>
</evidence>
<sequence length="423" mass="44633">MSDARWSGIRELTPQERRDALAEKLGLDEETREVLDAGPALPIDRANSQIENVYSVIGVPVGLGVNFLVDGQPRFVPMATEEPSVVAAASNIARHTLKHGGFTTSSTGPKMIAQIQVIGVSDPYAARARLEEAKSGLIEEANSVDPILVKFGGGCEDLKARIVETERGVQVVVHLIVDVRDAMGANAVNSMAEALKPSIEKIAGGRVLMRILSNFATERVYTARAVLSPEDLGGEEVVESILDAAALAEADAYRAATHNKGIMNGVSAVVLATGNDTRAVESGAHSYAARFGNYKSLSRFERDADGNLSVTLEMPMPVGLVGGATKSNPVAKANTKVLGVETADELSRVIVSVGLSQNIAAVRALADEGIQKGHMALHARTLASAAGAEGEEVTRVAAVLVETGNIRAEEAEKALRQLREEDS</sequence>
<gene>
    <name evidence="4" type="ORF">CYJ40_03515</name>
</gene>
<dbReference type="InterPro" id="IPR023074">
    <property type="entry name" value="HMG_CoA_Rdtase_cat_sf"/>
</dbReference>
<keyword evidence="3" id="KW-0520">NAD</keyword>
<dbReference type="Proteomes" id="UP000242755">
    <property type="component" value="Unassembled WGS sequence"/>
</dbReference>
<dbReference type="InterPro" id="IPR002202">
    <property type="entry name" value="HMG_CoA_Rdtase"/>
</dbReference>
<proteinExistence type="inferred from homology"/>
<dbReference type="InterPro" id="IPR004553">
    <property type="entry name" value="HMG_CoA_Rdtase_bac-typ"/>
</dbReference>
<organism evidence="4 5">
    <name type="scientific">Brevibacterium ravenspurgense</name>
    <dbReference type="NCBI Taxonomy" id="479117"/>
    <lineage>
        <taxon>Bacteria</taxon>
        <taxon>Bacillati</taxon>
        <taxon>Actinomycetota</taxon>
        <taxon>Actinomycetes</taxon>
        <taxon>Micrococcales</taxon>
        <taxon>Brevibacteriaceae</taxon>
        <taxon>Brevibacterium</taxon>
    </lineage>
</organism>
<dbReference type="GO" id="GO:0004420">
    <property type="term" value="F:hydroxymethylglutaryl-CoA reductase (NADPH) activity"/>
    <property type="evidence" value="ECO:0007669"/>
    <property type="project" value="InterPro"/>
</dbReference>
<dbReference type="EMBL" id="PKGO01000003">
    <property type="protein sequence ID" value="PKY70648.1"/>
    <property type="molecule type" value="Genomic_DNA"/>
</dbReference>
<dbReference type="GO" id="GO:0015936">
    <property type="term" value="P:coenzyme A metabolic process"/>
    <property type="evidence" value="ECO:0007669"/>
    <property type="project" value="InterPro"/>
</dbReference>
<dbReference type="Gene3D" id="1.10.8.660">
    <property type="match status" value="1"/>
</dbReference>
<dbReference type="GO" id="GO:0140643">
    <property type="term" value="F:hydroxymethylglutaryl-CoA reductase (NADH) activity"/>
    <property type="evidence" value="ECO:0007669"/>
    <property type="project" value="UniProtKB-EC"/>
</dbReference>
<comment type="caution">
    <text evidence="4">The sequence shown here is derived from an EMBL/GenBank/DDBJ whole genome shotgun (WGS) entry which is preliminary data.</text>
</comment>
<keyword evidence="2 3" id="KW-0560">Oxidoreductase</keyword>
<evidence type="ECO:0000256" key="1">
    <source>
        <dbReference type="ARBA" id="ARBA00007661"/>
    </source>
</evidence>
<dbReference type="InterPro" id="IPR009029">
    <property type="entry name" value="HMG_CoA_Rdtase_sub-bd_dom_sf"/>
</dbReference>
<dbReference type="RefSeq" id="WP_101672060.1">
    <property type="nucleotide sequence ID" value="NZ_PKGO01000003.1"/>
</dbReference>
<accession>A0A2I1IHQ0</accession>
<comment type="catalytic activity">
    <reaction evidence="3">
        <text>(R)-mevalonate + 2 NAD(+) + CoA = (3S)-3-hydroxy-3-methylglutaryl-CoA + 2 NADH + 2 H(+)</text>
        <dbReference type="Rhea" id="RHEA:14833"/>
        <dbReference type="ChEBI" id="CHEBI:15378"/>
        <dbReference type="ChEBI" id="CHEBI:36464"/>
        <dbReference type="ChEBI" id="CHEBI:43074"/>
        <dbReference type="ChEBI" id="CHEBI:57287"/>
        <dbReference type="ChEBI" id="CHEBI:57540"/>
        <dbReference type="ChEBI" id="CHEBI:57945"/>
        <dbReference type="EC" id="1.1.1.88"/>
    </reaction>
</comment>